<evidence type="ECO:0000256" key="1">
    <source>
        <dbReference type="SAM" id="MobiDB-lite"/>
    </source>
</evidence>
<evidence type="ECO:0000313" key="3">
    <source>
        <dbReference type="Proteomes" id="UP000247476"/>
    </source>
</evidence>
<dbReference type="Proteomes" id="UP000247476">
    <property type="component" value="Unassembled WGS sequence"/>
</dbReference>
<proteinExistence type="predicted"/>
<gene>
    <name evidence="2" type="ORF">DLM86_18480</name>
</gene>
<dbReference type="EMBL" id="QJVJ01000008">
    <property type="protein sequence ID" value="PYI52987.1"/>
    <property type="molecule type" value="Genomic_DNA"/>
</dbReference>
<feature type="region of interest" description="Disordered" evidence="1">
    <location>
        <begin position="108"/>
        <end position="137"/>
    </location>
</feature>
<name>A0A2V5KPB2_9BACL</name>
<evidence type="ECO:0000313" key="2">
    <source>
        <dbReference type="EMBL" id="PYI52987.1"/>
    </source>
</evidence>
<protein>
    <submittedName>
        <fullName evidence="2">Uncharacterized protein</fullName>
    </submittedName>
</protein>
<comment type="caution">
    <text evidence="2">The sequence shown here is derived from an EMBL/GenBank/DDBJ whole genome shotgun (WGS) entry which is preliminary data.</text>
</comment>
<sequence length="137" mass="15136">MSMGAILLVYGSDESIARIRSGYLDIVGDRWRLWQAKSLVGGAPAYRNRSSETTGTRAREALLRGRTKRLPPGFGAGARSADRDAIVRPSYRTAFGAPDQWPIRYRNDRRRRSVGARRGAGQKASGVEALYALPSRQ</sequence>
<accession>A0A2V5KPB2</accession>
<keyword evidence="3" id="KW-1185">Reference proteome</keyword>
<organism evidence="2 3">
    <name type="scientific">Paenibacillus flagellatus</name>
    <dbReference type="NCBI Taxonomy" id="2211139"/>
    <lineage>
        <taxon>Bacteria</taxon>
        <taxon>Bacillati</taxon>
        <taxon>Bacillota</taxon>
        <taxon>Bacilli</taxon>
        <taxon>Bacillales</taxon>
        <taxon>Paenibacillaceae</taxon>
        <taxon>Paenibacillus</taxon>
    </lineage>
</organism>
<reference evidence="2 3" key="1">
    <citation type="submission" date="2018-05" db="EMBL/GenBank/DDBJ databases">
        <title>Paenibacillus flagellatus sp. nov., isolated from selenium mineral soil.</title>
        <authorList>
            <person name="Dai X."/>
        </authorList>
    </citation>
    <scope>NUCLEOTIDE SEQUENCE [LARGE SCALE GENOMIC DNA]</scope>
    <source>
        <strain evidence="2 3">DXL2</strain>
    </source>
</reference>
<dbReference type="AlphaFoldDB" id="A0A2V5KPB2"/>